<dbReference type="EMBL" id="MLFT02000006">
    <property type="protein sequence ID" value="PHT45126.1"/>
    <property type="molecule type" value="Genomic_DNA"/>
</dbReference>
<dbReference type="PROSITE" id="PS00101">
    <property type="entry name" value="HEXAPEP_TRANSFERASES"/>
    <property type="match status" value="1"/>
</dbReference>
<sequence>MNQNHLALHKGVTLVGTEKEIGDRHPKIGQSALIGASVTIFGSIKVGEGAMVGVDSLVMKDVALHSIVTEIPAKVIGYVDDQDPTLNMKHGNGSTLEIKEETSFD</sequence>
<dbReference type="Gene3D" id="2.160.10.10">
    <property type="entry name" value="Hexapeptide repeat proteins"/>
    <property type="match status" value="1"/>
</dbReference>
<keyword evidence="1" id="KW-0808">Transferase</keyword>
<proteinExistence type="predicted"/>
<dbReference type="AlphaFoldDB" id="A0A2G2WIQ3"/>
<gene>
    <name evidence="2" type="ORF">CQW23_14284</name>
</gene>
<accession>A0A2G2WIQ3</accession>
<protein>
    <recommendedName>
        <fullName evidence="4">Serine acetyltransferase</fullName>
    </recommendedName>
</protein>
<evidence type="ECO:0008006" key="4">
    <source>
        <dbReference type="Google" id="ProtNLM"/>
    </source>
</evidence>
<dbReference type="InterPro" id="IPR011004">
    <property type="entry name" value="Trimer_LpxA-like_sf"/>
</dbReference>
<dbReference type="GO" id="GO:0016740">
    <property type="term" value="F:transferase activity"/>
    <property type="evidence" value="ECO:0007669"/>
    <property type="project" value="UniProtKB-KW"/>
</dbReference>
<evidence type="ECO:0000313" key="2">
    <source>
        <dbReference type="EMBL" id="PHT45126.1"/>
    </source>
</evidence>
<name>A0A2G2WIQ3_CAPBA</name>
<dbReference type="OrthoDB" id="25818at2759"/>
<organism evidence="2 3">
    <name type="scientific">Capsicum baccatum</name>
    <name type="common">Peruvian pepper</name>
    <dbReference type="NCBI Taxonomy" id="33114"/>
    <lineage>
        <taxon>Eukaryota</taxon>
        <taxon>Viridiplantae</taxon>
        <taxon>Streptophyta</taxon>
        <taxon>Embryophyta</taxon>
        <taxon>Tracheophyta</taxon>
        <taxon>Spermatophyta</taxon>
        <taxon>Magnoliopsida</taxon>
        <taxon>eudicotyledons</taxon>
        <taxon>Gunneridae</taxon>
        <taxon>Pentapetalae</taxon>
        <taxon>asterids</taxon>
        <taxon>lamiids</taxon>
        <taxon>Solanales</taxon>
        <taxon>Solanaceae</taxon>
        <taxon>Solanoideae</taxon>
        <taxon>Capsiceae</taxon>
        <taxon>Capsicum</taxon>
    </lineage>
</organism>
<evidence type="ECO:0000256" key="1">
    <source>
        <dbReference type="ARBA" id="ARBA00022679"/>
    </source>
</evidence>
<reference evidence="2 3" key="1">
    <citation type="journal article" date="2017" name="Genome Biol.">
        <title>New reference genome sequences of hot pepper reveal the massive evolution of plant disease-resistance genes by retroduplication.</title>
        <authorList>
            <person name="Kim S."/>
            <person name="Park J."/>
            <person name="Yeom S.I."/>
            <person name="Kim Y.M."/>
            <person name="Seo E."/>
            <person name="Kim K.T."/>
            <person name="Kim M.S."/>
            <person name="Lee J.M."/>
            <person name="Cheong K."/>
            <person name="Shin H.S."/>
            <person name="Kim S.B."/>
            <person name="Han K."/>
            <person name="Lee J."/>
            <person name="Park M."/>
            <person name="Lee H.A."/>
            <person name="Lee H.Y."/>
            <person name="Lee Y."/>
            <person name="Oh S."/>
            <person name="Lee J.H."/>
            <person name="Choi E."/>
            <person name="Choi E."/>
            <person name="Lee S.E."/>
            <person name="Jeon J."/>
            <person name="Kim H."/>
            <person name="Choi G."/>
            <person name="Song H."/>
            <person name="Lee J."/>
            <person name="Lee S.C."/>
            <person name="Kwon J.K."/>
            <person name="Lee H.Y."/>
            <person name="Koo N."/>
            <person name="Hong Y."/>
            <person name="Kim R.W."/>
            <person name="Kang W.H."/>
            <person name="Huh J.H."/>
            <person name="Kang B.C."/>
            <person name="Yang T.J."/>
            <person name="Lee Y.H."/>
            <person name="Bennetzen J.L."/>
            <person name="Choi D."/>
        </authorList>
    </citation>
    <scope>NUCLEOTIDE SEQUENCE [LARGE SCALE GENOMIC DNA]</scope>
    <source>
        <strain evidence="3">cv. PBC81</strain>
    </source>
</reference>
<dbReference type="PANTHER" id="PTHR42811">
    <property type="entry name" value="SERINE ACETYLTRANSFERASE"/>
    <property type="match status" value="1"/>
</dbReference>
<dbReference type="Proteomes" id="UP000224567">
    <property type="component" value="Unassembled WGS sequence"/>
</dbReference>
<dbReference type="STRING" id="33114.A0A2G2WIQ3"/>
<comment type="caution">
    <text evidence="2">The sequence shown here is derived from an EMBL/GenBank/DDBJ whole genome shotgun (WGS) entry which is preliminary data.</text>
</comment>
<dbReference type="InterPro" id="IPR018357">
    <property type="entry name" value="Hexapep_transf_CS"/>
</dbReference>
<evidence type="ECO:0000313" key="3">
    <source>
        <dbReference type="Proteomes" id="UP000224567"/>
    </source>
</evidence>
<reference evidence="3" key="2">
    <citation type="journal article" date="2017" name="J. Anim. Genet.">
        <title>Multiple reference genome sequences of hot pepper reveal the massive evolution of plant disease resistance genes by retroduplication.</title>
        <authorList>
            <person name="Kim S."/>
            <person name="Park J."/>
            <person name="Yeom S.-I."/>
            <person name="Kim Y.-M."/>
            <person name="Seo E."/>
            <person name="Kim K.-T."/>
            <person name="Kim M.-S."/>
            <person name="Lee J.M."/>
            <person name="Cheong K."/>
            <person name="Shin H.-S."/>
            <person name="Kim S.-B."/>
            <person name="Han K."/>
            <person name="Lee J."/>
            <person name="Park M."/>
            <person name="Lee H.-A."/>
            <person name="Lee H.-Y."/>
            <person name="Lee Y."/>
            <person name="Oh S."/>
            <person name="Lee J.H."/>
            <person name="Choi E."/>
            <person name="Choi E."/>
            <person name="Lee S.E."/>
            <person name="Jeon J."/>
            <person name="Kim H."/>
            <person name="Choi G."/>
            <person name="Song H."/>
            <person name="Lee J."/>
            <person name="Lee S.-C."/>
            <person name="Kwon J.-K."/>
            <person name="Lee H.-Y."/>
            <person name="Koo N."/>
            <person name="Hong Y."/>
            <person name="Kim R.W."/>
            <person name="Kang W.-H."/>
            <person name="Huh J.H."/>
            <person name="Kang B.-C."/>
            <person name="Yang T.-J."/>
            <person name="Lee Y.-H."/>
            <person name="Bennetzen J.L."/>
            <person name="Choi D."/>
        </authorList>
    </citation>
    <scope>NUCLEOTIDE SEQUENCE [LARGE SCALE GENOMIC DNA]</scope>
    <source>
        <strain evidence="3">cv. PBC81</strain>
    </source>
</reference>
<dbReference type="SUPFAM" id="SSF51161">
    <property type="entry name" value="Trimeric LpxA-like enzymes"/>
    <property type="match status" value="1"/>
</dbReference>
<keyword evidence="3" id="KW-1185">Reference proteome</keyword>